<reference evidence="2" key="1">
    <citation type="submission" date="2023-03" db="EMBL/GenBank/DDBJ databases">
        <title>Amycolatopsis taiwanensis NBRC 103393.</title>
        <authorList>
            <person name="Ichikawa N."/>
            <person name="Sato H."/>
            <person name="Tonouchi N."/>
        </authorList>
    </citation>
    <scope>NUCLEOTIDE SEQUENCE</scope>
    <source>
        <strain evidence="2">NBRC 103393</strain>
    </source>
</reference>
<evidence type="ECO:0000313" key="2">
    <source>
        <dbReference type="EMBL" id="GLY67552.1"/>
    </source>
</evidence>
<gene>
    <name evidence="2" type="ORF">Atai01_41710</name>
</gene>
<name>A0A9W6VHL5_9PSEU</name>
<organism evidence="2 3">
    <name type="scientific">Amycolatopsis taiwanensis</name>
    <dbReference type="NCBI Taxonomy" id="342230"/>
    <lineage>
        <taxon>Bacteria</taxon>
        <taxon>Bacillati</taxon>
        <taxon>Actinomycetota</taxon>
        <taxon>Actinomycetes</taxon>
        <taxon>Pseudonocardiales</taxon>
        <taxon>Pseudonocardiaceae</taxon>
        <taxon>Amycolatopsis</taxon>
    </lineage>
</organism>
<evidence type="ECO:0000313" key="3">
    <source>
        <dbReference type="Proteomes" id="UP001165136"/>
    </source>
</evidence>
<dbReference type="Proteomes" id="UP001165136">
    <property type="component" value="Unassembled WGS sequence"/>
</dbReference>
<protein>
    <submittedName>
        <fullName evidence="2">Uncharacterized protein</fullName>
    </submittedName>
</protein>
<dbReference type="AlphaFoldDB" id="A0A9W6VHL5"/>
<keyword evidence="1" id="KW-0732">Signal</keyword>
<keyword evidence="3" id="KW-1185">Reference proteome</keyword>
<evidence type="ECO:0000256" key="1">
    <source>
        <dbReference type="SAM" id="SignalP"/>
    </source>
</evidence>
<comment type="caution">
    <text evidence="2">The sequence shown here is derived from an EMBL/GenBank/DDBJ whole genome shotgun (WGS) entry which is preliminary data.</text>
</comment>
<feature type="signal peptide" evidence="1">
    <location>
        <begin position="1"/>
        <end position="29"/>
    </location>
</feature>
<proteinExistence type="predicted"/>
<accession>A0A9W6VHL5</accession>
<dbReference type="EMBL" id="BSTI01000008">
    <property type="protein sequence ID" value="GLY67552.1"/>
    <property type="molecule type" value="Genomic_DNA"/>
</dbReference>
<feature type="chain" id="PRO_5040847025" evidence="1">
    <location>
        <begin position="30"/>
        <end position="123"/>
    </location>
</feature>
<sequence length="123" mass="13037">MRFRKALSAAGVLAGVTTMTLTATGTASAADYTWTNPGARLQVEKHGDVVKLCDTKNNGYPAFASVSWDGGASIYTIQTSHCATKSASNGYNIPEGKKVTIKFTGNDSDKPSDVKTVNFVNNR</sequence>